<gene>
    <name evidence="1" type="ORF">HHA01_27910</name>
</gene>
<evidence type="ECO:0008006" key="3">
    <source>
        <dbReference type="Google" id="ProtNLM"/>
    </source>
</evidence>
<dbReference type="EMBL" id="BJOC01000051">
    <property type="protein sequence ID" value="GED23814.1"/>
    <property type="molecule type" value="Genomic_DNA"/>
</dbReference>
<proteinExistence type="predicted"/>
<keyword evidence="2" id="KW-1185">Reference proteome</keyword>
<dbReference type="SUPFAM" id="SSF48452">
    <property type="entry name" value="TPR-like"/>
    <property type="match status" value="1"/>
</dbReference>
<dbReference type="Proteomes" id="UP000319812">
    <property type="component" value="Unassembled WGS sequence"/>
</dbReference>
<comment type="caution">
    <text evidence="1">The sequence shown here is derived from an EMBL/GenBank/DDBJ whole genome shotgun (WGS) entry which is preliminary data.</text>
</comment>
<sequence length="199" mass="23588">MLNNVQKRCRDRANRARRALLKEKETYGQISDGSGKRYLVGVDYLLSGAPEKAVEFMEWFEQEFPDDVGEPVFWLYAALTYYRMGSLAKARRYLLEAMLSNIYLLPFVYSRPLPRQDMWHSSGWQDPEYVTDMAEFLDEPTPREQAWIREQFEGERFTEIRNTYIATFHALRHAESHDTHLRLLHEWGDYIAAQRHSSI</sequence>
<organism evidence="1 2">
    <name type="scientific">Halomonas halmophila</name>
    <dbReference type="NCBI Taxonomy" id="252"/>
    <lineage>
        <taxon>Bacteria</taxon>
        <taxon>Pseudomonadati</taxon>
        <taxon>Pseudomonadota</taxon>
        <taxon>Gammaproteobacteria</taxon>
        <taxon>Oceanospirillales</taxon>
        <taxon>Halomonadaceae</taxon>
        <taxon>Halomonas</taxon>
    </lineage>
</organism>
<dbReference type="OrthoDB" id="6197429at2"/>
<accession>A0A4Y4F7L0</accession>
<dbReference type="InterPro" id="IPR011990">
    <property type="entry name" value="TPR-like_helical_dom_sf"/>
</dbReference>
<dbReference type="AlphaFoldDB" id="A0A4Y4F7L0"/>
<dbReference type="RefSeq" id="WP_141321842.1">
    <property type="nucleotide sequence ID" value="NZ_BJOC01000051.1"/>
</dbReference>
<name>A0A4Y4F7L0_9GAMM</name>
<protein>
    <recommendedName>
        <fullName evidence="3">Tetratricopeptide repeat protein</fullName>
    </recommendedName>
</protein>
<reference evidence="1 2" key="1">
    <citation type="submission" date="2019-06" db="EMBL/GenBank/DDBJ databases">
        <title>Whole genome shotgun sequence of Halomonas halmophila NBRC 15537.</title>
        <authorList>
            <person name="Hosoyama A."/>
            <person name="Uohara A."/>
            <person name="Ohji S."/>
            <person name="Ichikawa N."/>
        </authorList>
    </citation>
    <scope>NUCLEOTIDE SEQUENCE [LARGE SCALE GENOMIC DNA]</scope>
    <source>
        <strain evidence="1 2">NBRC 15537</strain>
    </source>
</reference>
<evidence type="ECO:0000313" key="2">
    <source>
        <dbReference type="Proteomes" id="UP000319812"/>
    </source>
</evidence>
<evidence type="ECO:0000313" key="1">
    <source>
        <dbReference type="EMBL" id="GED23814.1"/>
    </source>
</evidence>